<gene>
    <name evidence="5" type="ORF">J2S72_000207</name>
</gene>
<dbReference type="InterPro" id="IPR050695">
    <property type="entry name" value="N-acetylmuramoyl_amidase_3"/>
</dbReference>
<dbReference type="Pfam" id="PF07833">
    <property type="entry name" value="Cu_amine_oxidN1"/>
    <property type="match status" value="1"/>
</dbReference>
<dbReference type="GO" id="GO:0008745">
    <property type="term" value="F:N-acetylmuramoyl-L-alanine amidase activity"/>
    <property type="evidence" value="ECO:0007669"/>
    <property type="project" value="UniProtKB-EC"/>
</dbReference>
<dbReference type="PANTHER" id="PTHR30404">
    <property type="entry name" value="N-ACETYLMURAMOYL-L-ALANINE AMIDASE"/>
    <property type="match status" value="1"/>
</dbReference>
<dbReference type="Proteomes" id="UP001236559">
    <property type="component" value="Unassembled WGS sequence"/>
</dbReference>
<evidence type="ECO:0000313" key="5">
    <source>
        <dbReference type="EMBL" id="MDQ0274211.1"/>
    </source>
</evidence>
<dbReference type="SUPFAM" id="SSF55383">
    <property type="entry name" value="Copper amine oxidase, domain N"/>
    <property type="match status" value="1"/>
</dbReference>
<dbReference type="InterPro" id="IPR002508">
    <property type="entry name" value="MurNAc-LAA_cat"/>
</dbReference>
<evidence type="ECO:0000313" key="6">
    <source>
        <dbReference type="Proteomes" id="UP001236559"/>
    </source>
</evidence>
<protein>
    <submittedName>
        <fullName evidence="5">N-acetylmuramoyl-L-alanine amidase</fullName>
        <ecNumber evidence="5">3.5.1.28</ecNumber>
    </submittedName>
</protein>
<dbReference type="EMBL" id="JAUSTN010000001">
    <property type="protein sequence ID" value="MDQ0274211.1"/>
    <property type="molecule type" value="Genomic_DNA"/>
</dbReference>
<feature type="region of interest" description="Disordered" evidence="2">
    <location>
        <begin position="169"/>
        <end position="196"/>
    </location>
</feature>
<dbReference type="CDD" id="cd02696">
    <property type="entry name" value="MurNAc-LAA"/>
    <property type="match status" value="1"/>
</dbReference>
<dbReference type="Pfam" id="PF01520">
    <property type="entry name" value="Amidase_3"/>
    <property type="match status" value="1"/>
</dbReference>
<feature type="signal peptide" evidence="3">
    <location>
        <begin position="1"/>
        <end position="22"/>
    </location>
</feature>
<dbReference type="InterPro" id="IPR012854">
    <property type="entry name" value="Cu_amine_oxidase-like_N"/>
</dbReference>
<evidence type="ECO:0000256" key="2">
    <source>
        <dbReference type="SAM" id="MobiDB-lite"/>
    </source>
</evidence>
<feature type="domain" description="MurNAc-LAA" evidence="4">
    <location>
        <begin position="314"/>
        <end position="432"/>
    </location>
</feature>
<accession>A0ABU0ASH1</accession>
<keyword evidence="3" id="KW-0732">Signal</keyword>
<dbReference type="PANTHER" id="PTHR30404:SF0">
    <property type="entry name" value="N-ACETYLMURAMOYL-L-ALANINE AMIDASE AMIC"/>
    <property type="match status" value="1"/>
</dbReference>
<comment type="caution">
    <text evidence="5">The sequence shown here is derived from an EMBL/GenBank/DDBJ whole genome shotgun (WGS) entry which is preliminary data.</text>
</comment>
<dbReference type="SMART" id="SM00646">
    <property type="entry name" value="Ami_3"/>
    <property type="match status" value="1"/>
</dbReference>
<sequence length="440" mass="49085">MKKIILTGFLLSALLLSGSVFAEEQISQVNINGKSIDVRNTNVKVDGKILKSDFSPYISSGRTFVPIRELVEGLGAEVKWDNLEKSALIKFEKKEIKLKIDSKVSYISGKKIILNESSIPKLAKYNEPKEETKTMVPLRFVSEALGYKVDWNSEENLAVITTEKAKDSDLITDDNSGTKENNSEKKSKKRKKDLSLVNNQYISNSEKKEMNNAKKSNRISAYKAAGLSEDEYNIDPGKRKITKTIKKEGPLTIVIDPGHGGKDPGANSSVISSINEKELTLKVAEKLYEKLQATDYEVLMTRNSDEYIKLLDRAQLSNENNSELFLSIHFNSSDENKSAKGIEVLYASEKNVIIKTAEQKHFAKCLLNSLIDITGSSSRGIKNRPDLIVLNKTKNVSALAELGFLSNSSDMDSIMNDEYLDLLAQGLFNGIQDYVNNYVE</sequence>
<dbReference type="EC" id="3.5.1.28" evidence="5"/>
<name>A0ABU0ASH1_9FIRM</name>
<dbReference type="Gene3D" id="3.30.457.10">
    <property type="entry name" value="Copper amine oxidase-like, N-terminal domain"/>
    <property type="match status" value="1"/>
</dbReference>
<dbReference type="Gene3D" id="3.40.630.40">
    <property type="entry name" value="Zn-dependent exopeptidases"/>
    <property type="match status" value="1"/>
</dbReference>
<keyword evidence="1 5" id="KW-0378">Hydrolase</keyword>
<organism evidence="5 6">
    <name type="scientific">Peptoniphilus koenoeneniae</name>
    <dbReference type="NCBI Taxonomy" id="507751"/>
    <lineage>
        <taxon>Bacteria</taxon>
        <taxon>Bacillati</taxon>
        <taxon>Bacillota</taxon>
        <taxon>Tissierellia</taxon>
        <taxon>Tissierellales</taxon>
        <taxon>Peptoniphilaceae</taxon>
        <taxon>Peptoniphilus</taxon>
    </lineage>
</organism>
<dbReference type="RefSeq" id="WP_023056218.1">
    <property type="nucleotide sequence ID" value="NZ_JAUSTN010000001.1"/>
</dbReference>
<dbReference type="InterPro" id="IPR036582">
    <property type="entry name" value="Mao_N_sf"/>
</dbReference>
<evidence type="ECO:0000256" key="3">
    <source>
        <dbReference type="SAM" id="SignalP"/>
    </source>
</evidence>
<reference evidence="5 6" key="1">
    <citation type="submission" date="2023-07" db="EMBL/GenBank/DDBJ databases">
        <title>Genomic Encyclopedia of Type Strains, Phase IV (KMG-IV): sequencing the most valuable type-strain genomes for metagenomic binning, comparative biology and taxonomic classification.</title>
        <authorList>
            <person name="Goeker M."/>
        </authorList>
    </citation>
    <scope>NUCLEOTIDE SEQUENCE [LARGE SCALE GENOMIC DNA]</scope>
    <source>
        <strain evidence="5 6">DSM 22616</strain>
    </source>
</reference>
<evidence type="ECO:0000259" key="4">
    <source>
        <dbReference type="SMART" id="SM00646"/>
    </source>
</evidence>
<evidence type="ECO:0000256" key="1">
    <source>
        <dbReference type="ARBA" id="ARBA00022801"/>
    </source>
</evidence>
<proteinExistence type="predicted"/>
<feature type="chain" id="PRO_5045723900" evidence="3">
    <location>
        <begin position="23"/>
        <end position="440"/>
    </location>
</feature>
<keyword evidence="6" id="KW-1185">Reference proteome</keyword>
<dbReference type="SUPFAM" id="SSF53187">
    <property type="entry name" value="Zn-dependent exopeptidases"/>
    <property type="match status" value="1"/>
</dbReference>